<feature type="transmembrane region" description="Helical" evidence="1">
    <location>
        <begin position="114"/>
        <end position="137"/>
    </location>
</feature>
<comment type="caution">
    <text evidence="2">The sequence shown here is derived from an EMBL/GenBank/DDBJ whole genome shotgun (WGS) entry which is preliminary data.</text>
</comment>
<accession>A0A2A2T5P1</accession>
<dbReference type="Pfam" id="PF06197">
    <property type="entry name" value="DUF998"/>
    <property type="match status" value="1"/>
</dbReference>
<protein>
    <recommendedName>
        <fullName evidence="4">DUF998 domain-containing protein</fullName>
    </recommendedName>
</protein>
<dbReference type="EMBL" id="NTBI01000005">
    <property type="protein sequence ID" value="PAX16876.1"/>
    <property type="molecule type" value="Genomic_DNA"/>
</dbReference>
<feature type="transmembrane region" description="Helical" evidence="1">
    <location>
        <begin position="47"/>
        <end position="66"/>
    </location>
</feature>
<evidence type="ECO:0000313" key="3">
    <source>
        <dbReference type="Proteomes" id="UP000217780"/>
    </source>
</evidence>
<feature type="transmembrane region" description="Helical" evidence="1">
    <location>
        <begin position="73"/>
        <end position="94"/>
    </location>
</feature>
<keyword evidence="1" id="KW-0472">Membrane</keyword>
<dbReference type="AlphaFoldDB" id="A0A2A2T5P1"/>
<feature type="transmembrane region" description="Helical" evidence="1">
    <location>
        <begin position="149"/>
        <end position="170"/>
    </location>
</feature>
<proteinExistence type="predicted"/>
<evidence type="ECO:0000256" key="1">
    <source>
        <dbReference type="SAM" id="Phobius"/>
    </source>
</evidence>
<keyword evidence="1" id="KW-0812">Transmembrane</keyword>
<dbReference type="GeneID" id="93872777"/>
<dbReference type="InterPro" id="IPR009339">
    <property type="entry name" value="DUF998"/>
</dbReference>
<organism evidence="2 3">
    <name type="scientific">Vandammella animalimorsus</name>
    <dbReference type="NCBI Taxonomy" id="2029117"/>
    <lineage>
        <taxon>Bacteria</taxon>
        <taxon>Pseudomonadati</taxon>
        <taxon>Pseudomonadota</taxon>
        <taxon>Betaproteobacteria</taxon>
        <taxon>Burkholderiales</taxon>
        <taxon>Comamonadaceae</taxon>
        <taxon>Vandammella</taxon>
    </lineage>
</organism>
<evidence type="ECO:0000313" key="2">
    <source>
        <dbReference type="EMBL" id="PAX16876.1"/>
    </source>
</evidence>
<gene>
    <name evidence="2" type="ORF">CLI92_07165</name>
</gene>
<keyword evidence="1" id="KW-1133">Transmembrane helix</keyword>
<dbReference type="RefSeq" id="WP_095541943.1">
    <property type="nucleotide sequence ID" value="NZ_CP156659.1"/>
</dbReference>
<name>A0A2A2T5P1_9BURK</name>
<evidence type="ECO:0008006" key="4">
    <source>
        <dbReference type="Google" id="ProtNLM"/>
    </source>
</evidence>
<reference evidence="2 3" key="1">
    <citation type="submission" date="2017-08" db="EMBL/GenBank/DDBJ databases">
        <title>WGS of Clinical strains of the CDC Group NO-1 linked to zoonotic infections in humans.</title>
        <authorList>
            <person name="Bernier A.-M."/>
            <person name="Bernard K."/>
        </authorList>
    </citation>
    <scope>NUCLEOTIDE SEQUENCE [LARGE SCALE GENOMIC DNA]</scope>
    <source>
        <strain evidence="2 3">NML91-0035</strain>
    </source>
</reference>
<dbReference type="Proteomes" id="UP000217780">
    <property type="component" value="Unassembled WGS sequence"/>
</dbReference>
<sequence>MLLSGLCCALYLTALLLFAALHRLDRSVHWLHDPVSQYIRGPYATLFRWYGHIGTAAALLLTIELFHASAPIFAPKVVISMALLVVLRVGVVLIPTDPKHAPATAKGRLHLALAIATFAAAYTAIASATPAFALDAATPLVLSLIAMRYLALASLSAVVLTMLPGLKAFFGLAERAFLASTQLWFLGCSLWFTVTRMG</sequence>
<feature type="transmembrane region" description="Helical" evidence="1">
    <location>
        <begin position="176"/>
        <end position="194"/>
    </location>
</feature>